<dbReference type="GO" id="GO:0016491">
    <property type="term" value="F:oxidoreductase activity"/>
    <property type="evidence" value="ECO:0007669"/>
    <property type="project" value="UniProtKB-KW"/>
</dbReference>
<accession>A0A1F5YU20</accession>
<keyword evidence="1" id="KW-0560">Oxidoreductase</keyword>
<dbReference type="SUPFAM" id="SSF55347">
    <property type="entry name" value="Glyceraldehyde-3-phosphate dehydrogenase-like, C-terminal domain"/>
    <property type="match status" value="1"/>
</dbReference>
<evidence type="ECO:0000256" key="1">
    <source>
        <dbReference type="ARBA" id="ARBA00023002"/>
    </source>
</evidence>
<dbReference type="Pfam" id="PF22725">
    <property type="entry name" value="GFO_IDH_MocA_C3"/>
    <property type="match status" value="1"/>
</dbReference>
<protein>
    <recommendedName>
        <fullName evidence="6">Oxidoreductase</fullName>
    </recommendedName>
</protein>
<evidence type="ECO:0000259" key="2">
    <source>
        <dbReference type="Pfam" id="PF01408"/>
    </source>
</evidence>
<evidence type="ECO:0008006" key="6">
    <source>
        <dbReference type="Google" id="ProtNLM"/>
    </source>
</evidence>
<dbReference type="Gene3D" id="3.40.50.720">
    <property type="entry name" value="NAD(P)-binding Rossmann-like Domain"/>
    <property type="match status" value="1"/>
</dbReference>
<dbReference type="Pfam" id="PF01408">
    <property type="entry name" value="GFO_IDH_MocA"/>
    <property type="match status" value="1"/>
</dbReference>
<gene>
    <name evidence="4" type="ORF">A3F83_01105</name>
</gene>
<evidence type="ECO:0000313" key="4">
    <source>
        <dbReference type="EMBL" id="OGG03412.1"/>
    </source>
</evidence>
<dbReference type="GO" id="GO:0000166">
    <property type="term" value="F:nucleotide binding"/>
    <property type="evidence" value="ECO:0007669"/>
    <property type="project" value="InterPro"/>
</dbReference>
<dbReference type="InterPro" id="IPR000683">
    <property type="entry name" value="Gfo/Idh/MocA-like_OxRdtase_N"/>
</dbReference>
<dbReference type="InterPro" id="IPR055170">
    <property type="entry name" value="GFO_IDH_MocA-like_dom"/>
</dbReference>
<dbReference type="EMBL" id="MFIX01000145">
    <property type="protein sequence ID" value="OGG03412.1"/>
    <property type="molecule type" value="Genomic_DNA"/>
</dbReference>
<sequence length="437" mass="48811">MNEKLSTDRLDRRKFLSLAAGGLAGAALCTPAASLARVPGANDRLRLGVIGCGNRAASLIEDMSGFAKEENFEFAALCDLWKPNLQKTLARIKELTGDIPRTFPRYGDLLADKEVDAVMVTTPDHAHTPILIAACEAGKDAFCEKPMSMNIAEARQAVDTVRRTGRIVQVGTQRRSDGSYIAGAELVRSGALGQVSVIDLKWNDAGPRWERPYEDVKPEEVEWEGYLMNLPSRPFDARRFRCWHLYRDYSIGVVGLLGAHHTDLVHWYMDDPFPESVTATGGVLLWKEREHYDTIECAFKYPKGFLVNYETRFGNSSMRAETVLYGTQGVLDTTTWIMTGEGRVLPERLEPGNRQYPTTPFAMHEGAGKGEEIKLQPNPRGIDHMRNWVECLRTRQSPNATVENGFSHSLAAIMAHRAADTGRRIVYDPVKRDLKEG</sequence>
<dbReference type="PROSITE" id="PS51318">
    <property type="entry name" value="TAT"/>
    <property type="match status" value="1"/>
</dbReference>
<dbReference type="SUPFAM" id="SSF51735">
    <property type="entry name" value="NAD(P)-binding Rossmann-fold domains"/>
    <property type="match status" value="1"/>
</dbReference>
<dbReference type="InterPro" id="IPR006311">
    <property type="entry name" value="TAT_signal"/>
</dbReference>
<feature type="domain" description="GFO/IDH/MocA-like oxidoreductase" evidence="3">
    <location>
        <begin position="241"/>
        <end position="331"/>
    </location>
</feature>
<reference evidence="4 5" key="1">
    <citation type="journal article" date="2016" name="Nat. Commun.">
        <title>Thousands of microbial genomes shed light on interconnected biogeochemical processes in an aquifer system.</title>
        <authorList>
            <person name="Anantharaman K."/>
            <person name="Brown C.T."/>
            <person name="Hug L.A."/>
            <person name="Sharon I."/>
            <person name="Castelle C.J."/>
            <person name="Probst A.J."/>
            <person name="Thomas B.C."/>
            <person name="Singh A."/>
            <person name="Wilkins M.J."/>
            <person name="Karaoz U."/>
            <person name="Brodie E.L."/>
            <person name="Williams K.H."/>
            <person name="Hubbard S.S."/>
            <person name="Banfield J.F."/>
        </authorList>
    </citation>
    <scope>NUCLEOTIDE SEQUENCE [LARGE SCALE GENOMIC DNA]</scope>
</reference>
<dbReference type="STRING" id="1817867.A3F83_01105"/>
<dbReference type="Proteomes" id="UP000179129">
    <property type="component" value="Unassembled WGS sequence"/>
</dbReference>
<evidence type="ECO:0000313" key="5">
    <source>
        <dbReference type="Proteomes" id="UP000179129"/>
    </source>
</evidence>
<comment type="caution">
    <text evidence="4">The sequence shown here is derived from an EMBL/GenBank/DDBJ whole genome shotgun (WGS) entry which is preliminary data.</text>
</comment>
<organism evidence="4 5">
    <name type="scientific">Candidatus Glassbacteria bacterium RIFCSPLOWO2_12_FULL_58_11</name>
    <dbReference type="NCBI Taxonomy" id="1817867"/>
    <lineage>
        <taxon>Bacteria</taxon>
        <taxon>Candidatus Glassiibacteriota</taxon>
    </lineage>
</organism>
<name>A0A1F5YU20_9BACT</name>
<dbReference type="AlphaFoldDB" id="A0A1F5YU20"/>
<proteinExistence type="predicted"/>
<evidence type="ECO:0000259" key="3">
    <source>
        <dbReference type="Pfam" id="PF22725"/>
    </source>
</evidence>
<dbReference type="Gene3D" id="3.30.360.10">
    <property type="entry name" value="Dihydrodipicolinate Reductase, domain 2"/>
    <property type="match status" value="1"/>
</dbReference>
<dbReference type="InterPro" id="IPR036291">
    <property type="entry name" value="NAD(P)-bd_dom_sf"/>
</dbReference>
<feature type="domain" description="Gfo/Idh/MocA-like oxidoreductase N-terminal" evidence="2">
    <location>
        <begin position="46"/>
        <end position="171"/>
    </location>
</feature>
<dbReference type="InterPro" id="IPR050463">
    <property type="entry name" value="Gfo/Idh/MocA_oxidrdct_glycsds"/>
</dbReference>
<dbReference type="PANTHER" id="PTHR43818:SF11">
    <property type="entry name" value="BCDNA.GH03377"/>
    <property type="match status" value="1"/>
</dbReference>
<dbReference type="PANTHER" id="PTHR43818">
    <property type="entry name" value="BCDNA.GH03377"/>
    <property type="match status" value="1"/>
</dbReference>